<keyword evidence="4" id="KW-1185">Reference proteome</keyword>
<evidence type="ECO:0000313" key="4">
    <source>
        <dbReference type="Proteomes" id="UP001642464"/>
    </source>
</evidence>
<evidence type="ECO:0000256" key="1">
    <source>
        <dbReference type="SAM" id="MobiDB-lite"/>
    </source>
</evidence>
<sequence length="741" mass="82045">MAGFALMTAISWLAFRLSGAHVMRKEQPAARHHVEEVEDQGLEFSMGPLGCGYVPVPHRKEAAHFSGTLLTLLFDWIPKPCATPLLLRWYGSYFQHIITAAVSPPPERSSVPHLSCRHRHFQLCYAKVLRRHKGFSNYLFLGSDVFMRPQRLLGFPLDRPWLLASGGYSPRSYGDDLLDRATSRPSDEALMKWWQGPSAVALKRLYVEAAGGPRVPQASAPGVANIPAIMGKYFVSLAESLSEVRGDLAQSMIFDLWEVIPGTPKTWLVAENDTLWMRGPGTRQRLPFGQRHEMTVLSLGMKITWQRLHIRYGSPCPTWQRLQLIQFFCAALARLRSGAGWEFNMEVQGTNFDVINDARWYRCLDPLVNMCSSRSSVTSDKIFLVPTTATCGDDVTPPRGRFTSGGTLQPLSSAADYHNLMCDGIGKALHSVCTGATKLVCSGMSVLQTRMPRPRRSSLSDEDGPVGRRRRESAEACHTGALQRAGAILARWSCRLECWECFGSGPRSAKVVEVAIGVMTVNGPRRPRSDAIDTPGMTTDWQSRNEGTLVWRAGRKDSLVLQGLSSGDRIRIVDGTVDCFDFSQSKQMHSAVGELNHRLTRSAAKSVASADLKTKVATSDGTYLLPSGERYDGDSMMEQLGTARHETTAVVRHRNHDSWHLPGAKNECEEAEAKRPPSKIDIDCQLCYPEGVLVLRWAGELRQRRGLHHQGAAASFGAETRTGLVLAPAETEPEDARPHDT</sequence>
<dbReference type="EMBL" id="CAXAMM010043461">
    <property type="protein sequence ID" value="CAK9110159.1"/>
    <property type="molecule type" value="Genomic_DNA"/>
</dbReference>
<protein>
    <submittedName>
        <fullName evidence="3">SCP domain-containing protein</fullName>
    </submittedName>
</protein>
<evidence type="ECO:0000256" key="2">
    <source>
        <dbReference type="SAM" id="SignalP"/>
    </source>
</evidence>
<dbReference type="Proteomes" id="UP001642464">
    <property type="component" value="Unassembled WGS sequence"/>
</dbReference>
<name>A0ABP0SCR9_9DINO</name>
<feature type="signal peptide" evidence="2">
    <location>
        <begin position="1"/>
        <end position="20"/>
    </location>
</feature>
<feature type="region of interest" description="Disordered" evidence="1">
    <location>
        <begin position="451"/>
        <end position="471"/>
    </location>
</feature>
<feature type="chain" id="PRO_5046693200" evidence="2">
    <location>
        <begin position="21"/>
        <end position="741"/>
    </location>
</feature>
<keyword evidence="2" id="KW-0732">Signal</keyword>
<gene>
    <name evidence="3" type="ORF">SCF082_LOCUS51169</name>
</gene>
<accession>A0ABP0SCR9</accession>
<comment type="caution">
    <text evidence="3">The sequence shown here is derived from an EMBL/GenBank/DDBJ whole genome shotgun (WGS) entry which is preliminary data.</text>
</comment>
<evidence type="ECO:0000313" key="3">
    <source>
        <dbReference type="EMBL" id="CAK9110159.1"/>
    </source>
</evidence>
<reference evidence="3 4" key="1">
    <citation type="submission" date="2024-02" db="EMBL/GenBank/DDBJ databases">
        <authorList>
            <person name="Chen Y."/>
            <person name="Shah S."/>
            <person name="Dougan E. K."/>
            <person name="Thang M."/>
            <person name="Chan C."/>
        </authorList>
    </citation>
    <scope>NUCLEOTIDE SEQUENCE [LARGE SCALE GENOMIC DNA]</scope>
</reference>
<proteinExistence type="predicted"/>
<organism evidence="3 4">
    <name type="scientific">Durusdinium trenchii</name>
    <dbReference type="NCBI Taxonomy" id="1381693"/>
    <lineage>
        <taxon>Eukaryota</taxon>
        <taxon>Sar</taxon>
        <taxon>Alveolata</taxon>
        <taxon>Dinophyceae</taxon>
        <taxon>Suessiales</taxon>
        <taxon>Symbiodiniaceae</taxon>
        <taxon>Durusdinium</taxon>
    </lineage>
</organism>